<accession>W9L6X9</accession>
<dbReference type="EMBL" id="JH717896">
    <property type="protein sequence ID" value="EWZ50075.1"/>
    <property type="molecule type" value="Genomic_DNA"/>
</dbReference>
<protein>
    <submittedName>
        <fullName evidence="1">Uncharacterized protein</fullName>
    </submittedName>
</protein>
<dbReference type="HOGENOM" id="CLU_3068776_0_0_1"/>
<sequence>MVVQKIARGLEWFVEDVDELSRDTSQCSLVGTYEFIMLRYWRHISRKVGEAAE</sequence>
<gene>
    <name evidence="1" type="ORF">FOZG_00761</name>
</gene>
<dbReference type="Proteomes" id="UP000030766">
    <property type="component" value="Unassembled WGS sequence"/>
</dbReference>
<reference evidence="1" key="2">
    <citation type="submission" date="2012-06" db="EMBL/GenBank/DDBJ databases">
        <title>Annotation of the Genome Sequence of Fusarium oxysporum Fo47.</title>
        <authorList>
            <consortium name="The Broad Institute Genomics Platform"/>
            <person name="Ma L.-J."/>
            <person name="Corby-Kistler H."/>
            <person name="Broz K."/>
            <person name="Gale L.R."/>
            <person name="Jonkers W."/>
            <person name="O'Donnell K."/>
            <person name="Ploetz R."/>
            <person name="Steinberg C."/>
            <person name="Schwartz D.C."/>
            <person name="VanEtten H."/>
            <person name="Zhou S."/>
            <person name="Young S.K."/>
            <person name="Zeng Q."/>
            <person name="Gargeya S."/>
            <person name="Fitzgerald M."/>
            <person name="Abouelleil A."/>
            <person name="Alvarado L."/>
            <person name="Chapman S.B."/>
            <person name="Gainer-Dewar J."/>
            <person name="Goldberg J."/>
            <person name="Griggs A."/>
            <person name="Gujja S."/>
            <person name="Hansen M."/>
            <person name="Howarth C."/>
            <person name="Imamovic A."/>
            <person name="Ireland A."/>
            <person name="Larimer J."/>
            <person name="McCowan C."/>
            <person name="Murphy C."/>
            <person name="Pearson M."/>
            <person name="Poon T.W."/>
            <person name="Priest M."/>
            <person name="Roberts A."/>
            <person name="Saif S."/>
            <person name="Shea T."/>
            <person name="Sykes S."/>
            <person name="Wortman J."/>
            <person name="Nusbaum C."/>
            <person name="Birren B."/>
        </authorList>
    </citation>
    <scope>NUCLEOTIDE SEQUENCE</scope>
    <source>
        <strain evidence="1">Fo47</strain>
    </source>
</reference>
<reference evidence="1" key="1">
    <citation type="submission" date="2011-06" db="EMBL/GenBank/DDBJ databases">
        <title>The Genome Sequence of Fusarium oxysporum Fo47.</title>
        <authorList>
            <consortium name="The Broad Institute Genome Sequencing Platform"/>
            <person name="Ma L.-J."/>
            <person name="Gale L.R."/>
            <person name="Schwartz D.C."/>
            <person name="Zhou S."/>
            <person name="Corby-Kistler H."/>
            <person name="Young S.K."/>
            <person name="Zeng Q."/>
            <person name="Gargeya S."/>
            <person name="Fitzgerald M."/>
            <person name="Haas B."/>
            <person name="Abouelleil A."/>
            <person name="Alvarado L."/>
            <person name="Arachchi H.M."/>
            <person name="Berlin A."/>
            <person name="Brown A."/>
            <person name="Chapman S.B."/>
            <person name="Chen Z."/>
            <person name="Dunbar C."/>
            <person name="Freedman E."/>
            <person name="Gearin G."/>
            <person name="Gellesch M."/>
            <person name="Goldberg J."/>
            <person name="Griggs A."/>
            <person name="Gujja S."/>
            <person name="Heiman D."/>
            <person name="Howarth C."/>
            <person name="Larson L."/>
            <person name="Lui A."/>
            <person name="MacDonald P.J.P."/>
            <person name="Mehta T."/>
            <person name="Montmayeur A."/>
            <person name="Murphy C."/>
            <person name="Neiman D."/>
            <person name="Pearson M."/>
            <person name="Priest M."/>
            <person name="Roberts A."/>
            <person name="Saif S."/>
            <person name="Shea T."/>
            <person name="Shenoy N."/>
            <person name="Sisk P."/>
            <person name="Stolte C."/>
            <person name="Sykes S."/>
            <person name="Wortman J."/>
            <person name="Nusbaum C."/>
            <person name="Birren B."/>
        </authorList>
    </citation>
    <scope>NUCLEOTIDE SEQUENCE [LARGE SCALE GENOMIC DNA]</scope>
    <source>
        <strain evidence="1">Fo47</strain>
    </source>
</reference>
<dbReference type="VEuPathDB" id="FungiDB:FOZG_00761"/>
<proteinExistence type="predicted"/>
<evidence type="ECO:0000313" key="1">
    <source>
        <dbReference type="EMBL" id="EWZ50075.1"/>
    </source>
</evidence>
<dbReference type="AlphaFoldDB" id="W9L6X9"/>
<name>W9L6X9_FUSOX</name>
<organism evidence="1">
    <name type="scientific">Fusarium oxysporum Fo47</name>
    <dbReference type="NCBI Taxonomy" id="660027"/>
    <lineage>
        <taxon>Eukaryota</taxon>
        <taxon>Fungi</taxon>
        <taxon>Dikarya</taxon>
        <taxon>Ascomycota</taxon>
        <taxon>Pezizomycotina</taxon>
        <taxon>Sordariomycetes</taxon>
        <taxon>Hypocreomycetidae</taxon>
        <taxon>Hypocreales</taxon>
        <taxon>Nectriaceae</taxon>
        <taxon>Fusarium</taxon>
        <taxon>Fusarium oxysporum species complex</taxon>
    </lineage>
</organism>